<evidence type="ECO:0000313" key="3">
    <source>
        <dbReference type="Proteomes" id="UP001055115"/>
    </source>
</evidence>
<name>A0AA37PED2_9PEZI</name>
<organism evidence="2 3">
    <name type="scientific">Colletotrichum spaethianum</name>
    <dbReference type="NCBI Taxonomy" id="700344"/>
    <lineage>
        <taxon>Eukaryota</taxon>
        <taxon>Fungi</taxon>
        <taxon>Dikarya</taxon>
        <taxon>Ascomycota</taxon>
        <taxon>Pezizomycotina</taxon>
        <taxon>Sordariomycetes</taxon>
        <taxon>Hypocreomycetidae</taxon>
        <taxon>Glomerellales</taxon>
        <taxon>Glomerellaceae</taxon>
        <taxon>Colletotrichum</taxon>
        <taxon>Colletotrichum spaethianum species complex</taxon>
    </lineage>
</organism>
<evidence type="ECO:0000256" key="1">
    <source>
        <dbReference type="SAM" id="MobiDB-lite"/>
    </source>
</evidence>
<accession>A0AA37PED2</accession>
<sequence>MGRMTVEDKWRPSNGRGPKLGQDPRPASSGLGTSAGYHPQQQLRHRSSYDSYIQYRGPVARGPPTVTQGPSLSDSYYRQQLLDVQQQQWEQQGYYSPDAVQPGLVRSHSRSRSVHANGNTPYRVLHSYNSPAYRNVPIWG</sequence>
<dbReference type="GeneID" id="73331733"/>
<proteinExistence type="predicted"/>
<dbReference type="Proteomes" id="UP001055115">
    <property type="component" value="Unassembled WGS sequence"/>
</dbReference>
<reference evidence="2 3" key="1">
    <citation type="submission" date="2022-03" db="EMBL/GenBank/DDBJ databases">
        <title>Genome data of Colletotrichum spp.</title>
        <authorList>
            <person name="Utami Y.D."/>
            <person name="Hiruma K."/>
        </authorList>
    </citation>
    <scope>NUCLEOTIDE SEQUENCE [LARGE SCALE GENOMIC DNA]</scope>
    <source>
        <strain evidence="2 3">MAFF 239500</strain>
    </source>
</reference>
<comment type="caution">
    <text evidence="2">The sequence shown here is derived from an EMBL/GenBank/DDBJ whole genome shotgun (WGS) entry which is preliminary data.</text>
</comment>
<protein>
    <submittedName>
        <fullName evidence="2">Uncharacterized protein</fullName>
    </submittedName>
</protein>
<gene>
    <name evidence="2" type="ORF">ColSpa_10931</name>
</gene>
<evidence type="ECO:0000313" key="2">
    <source>
        <dbReference type="EMBL" id="GKT50750.1"/>
    </source>
</evidence>
<dbReference type="EMBL" id="BQXU01000040">
    <property type="protein sequence ID" value="GKT50750.1"/>
    <property type="molecule type" value="Genomic_DNA"/>
</dbReference>
<dbReference type="AlphaFoldDB" id="A0AA37PED2"/>
<keyword evidence="3" id="KW-1185">Reference proteome</keyword>
<feature type="compositionally biased region" description="Basic and acidic residues" evidence="1">
    <location>
        <begin position="1"/>
        <end position="11"/>
    </location>
</feature>
<dbReference type="RefSeq" id="XP_049133100.1">
    <property type="nucleotide sequence ID" value="XM_049277143.1"/>
</dbReference>
<feature type="region of interest" description="Disordered" evidence="1">
    <location>
        <begin position="1"/>
        <end position="48"/>
    </location>
</feature>